<keyword evidence="3" id="KW-1003">Cell membrane</keyword>
<evidence type="ECO:0000256" key="7">
    <source>
        <dbReference type="SAM" id="Phobius"/>
    </source>
</evidence>
<sequence>MLIPSANLMPPANFNYKSAYARLMALLGMDRAIAASTATQLVRFVTGPITMMLMIKHLRPVEQGYFYSFAGVIGIQVFLEAGFAQSITQFSSKEFAWLRFNGNGVLVGKRDSLSRLRSLFQKANLYYSIMGGALMLTLMGGGYLFFSSKPDHGVAWLTPWLVGSACAAIGFTLTPFWALLEGCNRITEVASYRFWASIVGFATTSICLLLGLGIDVVIWSSVVSVAFPVAYLALKWRKLAIQILRPPGKSQVSWRREIWGFQWRIAGTWMSRYFLESGLAPLAMQLHGPVVSGQIGMTFQMIRMIGGIANTWTAVRIPSWGALAAKGMWTEVNAAWSLAARRSVGFCVLGMSAFVIALLVFQWLLPGPAARFLPASSAAGFAIGWVLYSIWLVSMHYTRALRREPYTFLHLGVGISFLAASVLLSSKMGDATIPWIFAAVHIPAAAIAWRILHHIRTTTPQQSLNS</sequence>
<feature type="transmembrane region" description="Helical" evidence="7">
    <location>
        <begin position="344"/>
        <end position="365"/>
    </location>
</feature>
<evidence type="ECO:0000256" key="1">
    <source>
        <dbReference type="ARBA" id="ARBA00004651"/>
    </source>
</evidence>
<dbReference type="Proteomes" id="UP000600139">
    <property type="component" value="Unassembled WGS sequence"/>
</dbReference>
<dbReference type="AlphaFoldDB" id="A0A934V8R2"/>
<keyword evidence="4 7" id="KW-0812">Transmembrane</keyword>
<gene>
    <name evidence="8" type="ORF">JIN84_02110</name>
</gene>
<proteinExistence type="inferred from homology"/>
<organism evidence="8 9">
    <name type="scientific">Luteolibacter yonseiensis</name>
    <dbReference type="NCBI Taxonomy" id="1144680"/>
    <lineage>
        <taxon>Bacteria</taxon>
        <taxon>Pseudomonadati</taxon>
        <taxon>Verrucomicrobiota</taxon>
        <taxon>Verrucomicrobiia</taxon>
        <taxon>Verrucomicrobiales</taxon>
        <taxon>Verrucomicrobiaceae</taxon>
        <taxon>Luteolibacter</taxon>
    </lineage>
</organism>
<feature type="transmembrane region" description="Helical" evidence="7">
    <location>
        <begin position="406"/>
        <end position="426"/>
    </location>
</feature>
<feature type="transmembrane region" description="Helical" evidence="7">
    <location>
        <begin position="432"/>
        <end position="452"/>
    </location>
</feature>
<evidence type="ECO:0000256" key="4">
    <source>
        <dbReference type="ARBA" id="ARBA00022692"/>
    </source>
</evidence>
<evidence type="ECO:0008006" key="10">
    <source>
        <dbReference type="Google" id="ProtNLM"/>
    </source>
</evidence>
<reference evidence="8" key="1">
    <citation type="submission" date="2021-01" db="EMBL/GenBank/DDBJ databases">
        <title>Modified the classification status of verrucomicrobia.</title>
        <authorList>
            <person name="Feng X."/>
        </authorList>
    </citation>
    <scope>NUCLEOTIDE SEQUENCE</scope>
    <source>
        <strain evidence="8">JCM 18052</strain>
    </source>
</reference>
<feature type="transmembrane region" description="Helical" evidence="7">
    <location>
        <begin position="192"/>
        <end position="211"/>
    </location>
</feature>
<feature type="transmembrane region" description="Helical" evidence="7">
    <location>
        <begin position="125"/>
        <end position="146"/>
    </location>
</feature>
<feature type="transmembrane region" description="Helical" evidence="7">
    <location>
        <begin position="65"/>
        <end position="83"/>
    </location>
</feature>
<dbReference type="RefSeq" id="WP_200349354.1">
    <property type="nucleotide sequence ID" value="NZ_JAENIK010000004.1"/>
</dbReference>
<feature type="transmembrane region" description="Helical" evidence="7">
    <location>
        <begin position="158"/>
        <end position="180"/>
    </location>
</feature>
<comment type="subcellular location">
    <subcellularLocation>
        <location evidence="1">Cell membrane</location>
        <topology evidence="1">Multi-pass membrane protein</topology>
    </subcellularLocation>
</comment>
<evidence type="ECO:0000256" key="3">
    <source>
        <dbReference type="ARBA" id="ARBA00022475"/>
    </source>
</evidence>
<evidence type="ECO:0000313" key="9">
    <source>
        <dbReference type="Proteomes" id="UP000600139"/>
    </source>
</evidence>
<comment type="similarity">
    <text evidence="2">Belongs to the polysaccharide synthase family.</text>
</comment>
<dbReference type="GO" id="GO:0005886">
    <property type="term" value="C:plasma membrane"/>
    <property type="evidence" value="ECO:0007669"/>
    <property type="project" value="UniProtKB-SubCell"/>
</dbReference>
<dbReference type="PANTHER" id="PTHR30250">
    <property type="entry name" value="PST FAMILY PREDICTED COLANIC ACID TRANSPORTER"/>
    <property type="match status" value="1"/>
</dbReference>
<dbReference type="PANTHER" id="PTHR30250:SF10">
    <property type="entry name" value="LIPOPOLYSACCHARIDE BIOSYNTHESIS PROTEIN WZXC"/>
    <property type="match status" value="1"/>
</dbReference>
<keyword evidence="9" id="KW-1185">Reference proteome</keyword>
<keyword evidence="6 7" id="KW-0472">Membrane</keyword>
<protein>
    <recommendedName>
        <fullName evidence="10">Polysaccharide biosynthesis protein</fullName>
    </recommendedName>
</protein>
<keyword evidence="5 7" id="KW-1133">Transmembrane helix</keyword>
<evidence type="ECO:0000256" key="6">
    <source>
        <dbReference type="ARBA" id="ARBA00023136"/>
    </source>
</evidence>
<dbReference type="EMBL" id="JAENIK010000004">
    <property type="protein sequence ID" value="MBK1814388.1"/>
    <property type="molecule type" value="Genomic_DNA"/>
</dbReference>
<accession>A0A934V8R2</accession>
<name>A0A934V8R2_9BACT</name>
<feature type="transmembrane region" description="Helical" evidence="7">
    <location>
        <begin position="371"/>
        <end position="394"/>
    </location>
</feature>
<dbReference type="InterPro" id="IPR050833">
    <property type="entry name" value="Poly_Biosynth_Transport"/>
</dbReference>
<feature type="transmembrane region" description="Helical" evidence="7">
    <location>
        <begin position="217"/>
        <end position="234"/>
    </location>
</feature>
<evidence type="ECO:0000256" key="5">
    <source>
        <dbReference type="ARBA" id="ARBA00022989"/>
    </source>
</evidence>
<comment type="caution">
    <text evidence="8">The sequence shown here is derived from an EMBL/GenBank/DDBJ whole genome shotgun (WGS) entry which is preliminary data.</text>
</comment>
<evidence type="ECO:0000256" key="2">
    <source>
        <dbReference type="ARBA" id="ARBA00007430"/>
    </source>
</evidence>
<evidence type="ECO:0000313" key="8">
    <source>
        <dbReference type="EMBL" id="MBK1814388.1"/>
    </source>
</evidence>